<keyword evidence="2" id="KW-1185">Reference proteome</keyword>
<organism evidence="1 2">
    <name type="scientific">Novosphingobium taihuense</name>
    <dbReference type="NCBI Taxonomy" id="260085"/>
    <lineage>
        <taxon>Bacteria</taxon>
        <taxon>Pseudomonadati</taxon>
        <taxon>Pseudomonadota</taxon>
        <taxon>Alphaproteobacteria</taxon>
        <taxon>Sphingomonadales</taxon>
        <taxon>Sphingomonadaceae</taxon>
        <taxon>Novosphingobium</taxon>
    </lineage>
</organism>
<proteinExistence type="predicted"/>
<accession>A0A7W7ADG4</accession>
<reference evidence="1 2" key="1">
    <citation type="submission" date="2020-08" db="EMBL/GenBank/DDBJ databases">
        <title>Genomic Encyclopedia of Type Strains, Phase IV (KMG-IV): sequencing the most valuable type-strain genomes for metagenomic binning, comparative biology and taxonomic classification.</title>
        <authorList>
            <person name="Goeker M."/>
        </authorList>
    </citation>
    <scope>NUCLEOTIDE SEQUENCE [LARGE SCALE GENOMIC DNA]</scope>
    <source>
        <strain evidence="1 2">DSM 17507</strain>
    </source>
</reference>
<dbReference type="Proteomes" id="UP000538566">
    <property type="component" value="Unassembled WGS sequence"/>
</dbReference>
<dbReference type="AlphaFoldDB" id="A0A7W7ADG4"/>
<evidence type="ECO:0000313" key="2">
    <source>
        <dbReference type="Proteomes" id="UP000538566"/>
    </source>
</evidence>
<dbReference type="EMBL" id="JACHOA010000004">
    <property type="protein sequence ID" value="MBB4614235.1"/>
    <property type="molecule type" value="Genomic_DNA"/>
</dbReference>
<name>A0A7W7ADG4_9SPHN</name>
<evidence type="ECO:0000313" key="1">
    <source>
        <dbReference type="EMBL" id="MBB4614235.1"/>
    </source>
</evidence>
<sequence>MRTQHWIAYAMPLPVGFPAVNFGASKVGSRQLGKEKFCFWHDQTSMKSFGC</sequence>
<protein>
    <submittedName>
        <fullName evidence="1">Uncharacterized protein</fullName>
    </submittedName>
</protein>
<gene>
    <name evidence="1" type="ORF">GGR37_002521</name>
</gene>
<comment type="caution">
    <text evidence="1">The sequence shown here is derived from an EMBL/GenBank/DDBJ whole genome shotgun (WGS) entry which is preliminary data.</text>
</comment>